<evidence type="ECO:0000256" key="1">
    <source>
        <dbReference type="SAM" id="MobiDB-lite"/>
    </source>
</evidence>
<proteinExistence type="predicted"/>
<dbReference type="RefSeq" id="WP_380053562.1">
    <property type="nucleotide sequence ID" value="NZ_JBHSWB010000001.1"/>
</dbReference>
<feature type="region of interest" description="Disordered" evidence="1">
    <location>
        <begin position="75"/>
        <end position="94"/>
    </location>
</feature>
<dbReference type="InterPro" id="IPR040503">
    <property type="entry name" value="TRHO_N"/>
</dbReference>
<sequence>MSAVSAPPFIVAALYQFRTVPDPAALQERLLALGQEAGLCGTLIVAHEGLNGTVAGTRGVLTACAPFCTPRGLTGWKTRNPRPPSGPLSGSRCA</sequence>
<evidence type="ECO:0000259" key="2">
    <source>
        <dbReference type="Pfam" id="PF17773"/>
    </source>
</evidence>
<keyword evidence="4" id="KW-1185">Reference proteome</keyword>
<dbReference type="Proteomes" id="UP001596317">
    <property type="component" value="Unassembled WGS sequence"/>
</dbReference>
<evidence type="ECO:0000313" key="4">
    <source>
        <dbReference type="Proteomes" id="UP001596317"/>
    </source>
</evidence>
<reference evidence="4" key="1">
    <citation type="journal article" date="2019" name="Int. J. Syst. Evol. Microbiol.">
        <title>The Global Catalogue of Microorganisms (GCM) 10K type strain sequencing project: providing services to taxonomists for standard genome sequencing and annotation.</title>
        <authorList>
            <consortium name="The Broad Institute Genomics Platform"/>
            <consortium name="The Broad Institute Genome Sequencing Center for Infectious Disease"/>
            <person name="Wu L."/>
            <person name="Ma J."/>
        </authorList>
    </citation>
    <scope>NUCLEOTIDE SEQUENCE [LARGE SCALE GENOMIC DNA]</scope>
    <source>
        <strain evidence="4">CCUG 63830</strain>
    </source>
</reference>
<organism evidence="3 4">
    <name type="scientific">Deinococcus multiflagellatus</name>
    <dbReference type="NCBI Taxonomy" id="1656887"/>
    <lineage>
        <taxon>Bacteria</taxon>
        <taxon>Thermotogati</taxon>
        <taxon>Deinococcota</taxon>
        <taxon>Deinococci</taxon>
        <taxon>Deinococcales</taxon>
        <taxon>Deinococcaceae</taxon>
        <taxon>Deinococcus</taxon>
    </lineage>
</organism>
<dbReference type="Gene3D" id="3.30.70.100">
    <property type="match status" value="1"/>
</dbReference>
<protein>
    <recommendedName>
        <fullName evidence="2">tRNA uridine(34) hydroxylase N-terminal domain-containing protein</fullName>
    </recommendedName>
</protein>
<name>A0ABW1ZE06_9DEIO</name>
<evidence type="ECO:0000313" key="3">
    <source>
        <dbReference type="EMBL" id="MFC6659086.1"/>
    </source>
</evidence>
<feature type="domain" description="tRNA uridine(34) hydroxylase N-terminal" evidence="2">
    <location>
        <begin position="10"/>
        <end position="65"/>
    </location>
</feature>
<accession>A0ABW1ZE06</accession>
<dbReference type="Pfam" id="PF17773">
    <property type="entry name" value="UPF0176_N"/>
    <property type="match status" value="1"/>
</dbReference>
<comment type="caution">
    <text evidence="3">The sequence shown here is derived from an EMBL/GenBank/DDBJ whole genome shotgun (WGS) entry which is preliminary data.</text>
</comment>
<gene>
    <name evidence="3" type="ORF">ACFP90_00965</name>
</gene>
<dbReference type="EMBL" id="JBHSWB010000001">
    <property type="protein sequence ID" value="MFC6659086.1"/>
    <property type="molecule type" value="Genomic_DNA"/>
</dbReference>